<accession>A0A9C6XQE2</accession>
<evidence type="ECO:0000256" key="2">
    <source>
        <dbReference type="ARBA" id="ARBA00006737"/>
    </source>
</evidence>
<evidence type="ECO:0000313" key="11">
    <source>
        <dbReference type="Proteomes" id="UP000504606"/>
    </source>
</evidence>
<feature type="compositionally biased region" description="Polar residues" evidence="10">
    <location>
        <begin position="105"/>
        <end position="117"/>
    </location>
</feature>
<keyword evidence="4" id="KW-0597">Phosphoprotein</keyword>
<reference evidence="12" key="1">
    <citation type="submission" date="2025-08" db="UniProtKB">
        <authorList>
            <consortium name="RefSeq"/>
        </authorList>
    </citation>
    <scope>IDENTIFICATION</scope>
    <source>
        <tissue evidence="12">Whole organism</tissue>
    </source>
</reference>
<feature type="region of interest" description="Disordered" evidence="10">
    <location>
        <begin position="266"/>
        <end position="288"/>
    </location>
</feature>
<dbReference type="OrthoDB" id="313308at2759"/>
<evidence type="ECO:0000256" key="4">
    <source>
        <dbReference type="ARBA" id="ARBA00022553"/>
    </source>
</evidence>
<evidence type="ECO:0000256" key="7">
    <source>
        <dbReference type="ARBA" id="ARBA00023212"/>
    </source>
</evidence>
<evidence type="ECO:0000313" key="12">
    <source>
        <dbReference type="RefSeq" id="XP_052127380.1"/>
    </source>
</evidence>
<keyword evidence="5" id="KW-0282">Flagellum</keyword>
<dbReference type="PANTHER" id="PTHR21648:SF0">
    <property type="entry name" value="RADIAL SPOKE HEAD PROTEIN 3 HOMOLOG"/>
    <property type="match status" value="1"/>
</dbReference>
<keyword evidence="3" id="KW-0963">Cytoplasm</keyword>
<dbReference type="CTD" id="83861"/>
<evidence type="ECO:0000256" key="1">
    <source>
        <dbReference type="ARBA" id="ARBA00004611"/>
    </source>
</evidence>
<evidence type="ECO:0000256" key="5">
    <source>
        <dbReference type="ARBA" id="ARBA00022846"/>
    </source>
</evidence>
<feature type="coiled-coil region" evidence="9">
    <location>
        <begin position="467"/>
        <end position="503"/>
    </location>
</feature>
<dbReference type="RefSeq" id="XP_052127380.1">
    <property type="nucleotide sequence ID" value="XM_052271420.1"/>
</dbReference>
<dbReference type="PANTHER" id="PTHR21648">
    <property type="entry name" value="FLAGELLAR RADIAL SPOKE PROTEIN 3"/>
    <property type="match status" value="1"/>
</dbReference>
<keyword evidence="11" id="KW-1185">Reference proteome</keyword>
<feature type="compositionally biased region" description="Low complexity" evidence="10">
    <location>
        <begin position="177"/>
        <end position="186"/>
    </location>
</feature>
<evidence type="ECO:0000256" key="9">
    <source>
        <dbReference type="SAM" id="Coils"/>
    </source>
</evidence>
<keyword evidence="6" id="KW-0969">Cilium</keyword>
<name>A0A9C6XQE2_FRAOC</name>
<dbReference type="GO" id="GO:0005929">
    <property type="term" value="C:cilium"/>
    <property type="evidence" value="ECO:0007669"/>
    <property type="project" value="TreeGrafter"/>
</dbReference>
<proteinExistence type="inferred from homology"/>
<keyword evidence="8" id="KW-0966">Cell projection</keyword>
<dbReference type="Pfam" id="PF06098">
    <property type="entry name" value="Radial_spoke_3"/>
    <property type="match status" value="1"/>
</dbReference>
<sequence length="555" mass="60779">MFAAQPVTIEIVASGAGPAEISLLAAGVTEAEYVGDPGGFAFQVMQEGDGPDNADAPPPAANIKTVINNIGKPSNLRAEHKVYSRSNGHLPQEHVAPGVNLKHLSASNGHLPNNQVPSKNSNNKNFFLSRKNNEATVGAQPGSTGVSMTFLQSLDAKLQRLHDYTRGGGRTRHRRAAPAPDANPEAKGQEQHVVQHPRPFMTVVRQGTFLKPPPELAALLGLSSGISSMASSAESSLCASHHHPGSSLNSSSMLYSFASRPRVLMQGGGRSKRAAPKQDAADDTDDGQLFSNLMYDRRVVRGNTFAQQSVPAGLQPQWNPHFAFARLLSQDAQEATTVALRQAEARRRALARRKAQLQQQQGRARGRAGTPPPVPGRQHLDVQTDRYLEEIFDKPLESEVCCQTDLFVERPPTPPFVPAVVGKDAETQIEPGELFDFDEEVTPVLEVLVGRTVEQALVEVLEEEEVAATHRQRARLEEVRLQQLEEQNRLQDQERRLRLEKDRRVAEYAAARRAQLELEERVSAAALSSDYLEQLLPDVLESLHPLSDPIQQALI</sequence>
<comment type="similarity">
    <text evidence="2">Belongs to the flagellar radial spoke RSP3 family.</text>
</comment>
<dbReference type="GeneID" id="113207743"/>
<evidence type="ECO:0000256" key="8">
    <source>
        <dbReference type="ARBA" id="ARBA00023273"/>
    </source>
</evidence>
<evidence type="ECO:0000256" key="6">
    <source>
        <dbReference type="ARBA" id="ARBA00023069"/>
    </source>
</evidence>
<comment type="subcellular location">
    <subcellularLocation>
        <location evidence="1">Cytoplasm</location>
        <location evidence="1">Cytoskeleton</location>
        <location evidence="1">Flagellum axoneme</location>
    </subcellularLocation>
</comment>
<feature type="region of interest" description="Disordered" evidence="10">
    <location>
        <begin position="349"/>
        <end position="379"/>
    </location>
</feature>
<protein>
    <submittedName>
        <fullName evidence="12">Radial spoke head protein 3 homolog A</fullName>
    </submittedName>
</protein>
<evidence type="ECO:0000256" key="10">
    <source>
        <dbReference type="SAM" id="MobiDB-lite"/>
    </source>
</evidence>
<feature type="region of interest" description="Disordered" evidence="10">
    <location>
        <begin position="165"/>
        <end position="193"/>
    </location>
</feature>
<organism evidence="11 12">
    <name type="scientific">Frankliniella occidentalis</name>
    <name type="common">Western flower thrips</name>
    <name type="synonym">Euthrips occidentalis</name>
    <dbReference type="NCBI Taxonomy" id="133901"/>
    <lineage>
        <taxon>Eukaryota</taxon>
        <taxon>Metazoa</taxon>
        <taxon>Ecdysozoa</taxon>
        <taxon>Arthropoda</taxon>
        <taxon>Hexapoda</taxon>
        <taxon>Insecta</taxon>
        <taxon>Pterygota</taxon>
        <taxon>Neoptera</taxon>
        <taxon>Paraneoptera</taxon>
        <taxon>Thysanoptera</taxon>
        <taxon>Terebrantia</taxon>
        <taxon>Thripoidea</taxon>
        <taxon>Thripidae</taxon>
        <taxon>Frankliniella</taxon>
    </lineage>
</organism>
<keyword evidence="9" id="KW-0175">Coiled coil</keyword>
<dbReference type="KEGG" id="foc:113207743"/>
<feature type="region of interest" description="Disordered" evidence="10">
    <location>
        <begin position="105"/>
        <end position="126"/>
    </location>
</feature>
<keyword evidence="7" id="KW-0206">Cytoskeleton</keyword>
<dbReference type="Proteomes" id="UP000504606">
    <property type="component" value="Unplaced"/>
</dbReference>
<feature type="compositionally biased region" description="Low complexity" evidence="10">
    <location>
        <begin position="356"/>
        <end position="369"/>
    </location>
</feature>
<dbReference type="InterPro" id="IPR009290">
    <property type="entry name" value="Radial_spoke_3"/>
</dbReference>
<gene>
    <name evidence="12" type="primary">LOC113207743</name>
</gene>
<dbReference type="AlphaFoldDB" id="A0A9C6XQE2"/>
<evidence type="ECO:0000256" key="3">
    <source>
        <dbReference type="ARBA" id="ARBA00022490"/>
    </source>
</evidence>